<reference evidence="2" key="1">
    <citation type="journal article" date="2020" name="Stud. Mycol.">
        <title>101 Dothideomycetes genomes: a test case for predicting lifestyles and emergence of pathogens.</title>
        <authorList>
            <person name="Haridas S."/>
            <person name="Albert R."/>
            <person name="Binder M."/>
            <person name="Bloem J."/>
            <person name="Labutti K."/>
            <person name="Salamov A."/>
            <person name="Andreopoulos B."/>
            <person name="Baker S."/>
            <person name="Barry K."/>
            <person name="Bills G."/>
            <person name="Bluhm B."/>
            <person name="Cannon C."/>
            <person name="Castanera R."/>
            <person name="Culley D."/>
            <person name="Daum C."/>
            <person name="Ezra D."/>
            <person name="Gonzalez J."/>
            <person name="Henrissat B."/>
            <person name="Kuo A."/>
            <person name="Liang C."/>
            <person name="Lipzen A."/>
            <person name="Lutzoni F."/>
            <person name="Magnuson J."/>
            <person name="Mondo S."/>
            <person name="Nolan M."/>
            <person name="Ohm R."/>
            <person name="Pangilinan J."/>
            <person name="Park H.-J."/>
            <person name="Ramirez L."/>
            <person name="Alfaro M."/>
            <person name="Sun H."/>
            <person name="Tritt A."/>
            <person name="Yoshinaga Y."/>
            <person name="Zwiers L.-H."/>
            <person name="Turgeon B."/>
            <person name="Goodwin S."/>
            <person name="Spatafora J."/>
            <person name="Crous P."/>
            <person name="Grigoriev I."/>
        </authorList>
    </citation>
    <scope>NUCLEOTIDE SEQUENCE</scope>
    <source>
        <strain evidence="2">CBS 122367</strain>
    </source>
</reference>
<proteinExistence type="predicted"/>
<name>A0A6G1IHY3_9PLEO</name>
<organism evidence="2 3">
    <name type="scientific">Lentithecium fluviatile CBS 122367</name>
    <dbReference type="NCBI Taxonomy" id="1168545"/>
    <lineage>
        <taxon>Eukaryota</taxon>
        <taxon>Fungi</taxon>
        <taxon>Dikarya</taxon>
        <taxon>Ascomycota</taxon>
        <taxon>Pezizomycotina</taxon>
        <taxon>Dothideomycetes</taxon>
        <taxon>Pleosporomycetidae</taxon>
        <taxon>Pleosporales</taxon>
        <taxon>Massarineae</taxon>
        <taxon>Lentitheciaceae</taxon>
        <taxon>Lentithecium</taxon>
    </lineage>
</organism>
<dbReference type="AlphaFoldDB" id="A0A6G1IHY3"/>
<gene>
    <name evidence="2" type="ORF">K458DRAFT_409715</name>
</gene>
<sequence>MSATKTITRRDEAFKAFTATSPRTRLVTEKTDTTSVSASKNALSNFPSTPISWAGIASCLASKPQPKPEIKLNFKATAKPETGATTKSKPKTKDPFAHINLNPSPLPTWAEIFDVERMEEDLVAMKAAGAPNAYSEQEKQAAGPTVQRGFMVKEKVNLGLLVGWPKVSY</sequence>
<accession>A0A6G1IHY3</accession>
<feature type="region of interest" description="Disordered" evidence="1">
    <location>
        <begin position="75"/>
        <end position="100"/>
    </location>
</feature>
<keyword evidence="3" id="KW-1185">Reference proteome</keyword>
<dbReference type="EMBL" id="MU005622">
    <property type="protein sequence ID" value="KAF2677509.1"/>
    <property type="molecule type" value="Genomic_DNA"/>
</dbReference>
<evidence type="ECO:0000256" key="1">
    <source>
        <dbReference type="SAM" id="MobiDB-lite"/>
    </source>
</evidence>
<dbReference type="Proteomes" id="UP000799291">
    <property type="component" value="Unassembled WGS sequence"/>
</dbReference>
<protein>
    <submittedName>
        <fullName evidence="2">Uncharacterized protein</fullName>
    </submittedName>
</protein>
<evidence type="ECO:0000313" key="2">
    <source>
        <dbReference type="EMBL" id="KAF2677509.1"/>
    </source>
</evidence>
<evidence type="ECO:0000313" key="3">
    <source>
        <dbReference type="Proteomes" id="UP000799291"/>
    </source>
</evidence>